<reference evidence="3" key="1">
    <citation type="submission" date="2017-09" db="EMBL/GenBank/DDBJ databases">
        <title>Depth-based differentiation of microbial function through sediment-hosted aquifers and enrichment of novel symbionts in the deep terrestrial subsurface.</title>
        <authorList>
            <person name="Probst A.J."/>
            <person name="Ladd B."/>
            <person name="Jarett J.K."/>
            <person name="Geller-Mcgrath D.E."/>
            <person name="Sieber C.M.K."/>
            <person name="Emerson J.B."/>
            <person name="Anantharaman K."/>
            <person name="Thomas B.C."/>
            <person name="Malmstrom R."/>
            <person name="Stieglmeier M."/>
            <person name="Klingl A."/>
            <person name="Woyke T."/>
            <person name="Ryan C.M."/>
            <person name="Banfield J.F."/>
        </authorList>
    </citation>
    <scope>NUCLEOTIDE SEQUENCE [LARGE SCALE GENOMIC DNA]</scope>
</reference>
<feature type="transmembrane region" description="Helical" evidence="1">
    <location>
        <begin position="31"/>
        <end position="49"/>
    </location>
</feature>
<comment type="caution">
    <text evidence="2">The sequence shown here is derived from an EMBL/GenBank/DDBJ whole genome shotgun (WGS) entry which is preliminary data.</text>
</comment>
<feature type="transmembrane region" description="Helical" evidence="1">
    <location>
        <begin position="132"/>
        <end position="150"/>
    </location>
</feature>
<keyword evidence="1" id="KW-0812">Transmembrane</keyword>
<dbReference type="EMBL" id="PFQG01000095">
    <property type="protein sequence ID" value="PJA22599.1"/>
    <property type="molecule type" value="Genomic_DNA"/>
</dbReference>
<organism evidence="2 3">
    <name type="scientific">Candidatus Beckwithbacteria bacterium CG_4_10_14_0_2_um_filter_47_25</name>
    <dbReference type="NCBI Taxonomy" id="1974493"/>
    <lineage>
        <taxon>Bacteria</taxon>
        <taxon>Candidatus Beckwithiibacteriota</taxon>
    </lineage>
</organism>
<feature type="transmembrane region" description="Helical" evidence="1">
    <location>
        <begin position="92"/>
        <end position="120"/>
    </location>
</feature>
<evidence type="ECO:0000313" key="3">
    <source>
        <dbReference type="Proteomes" id="UP000228627"/>
    </source>
</evidence>
<keyword evidence="1" id="KW-0472">Membrane</keyword>
<accession>A0A2M7W747</accession>
<feature type="transmembrane region" description="Helical" evidence="1">
    <location>
        <begin position="6"/>
        <end position="24"/>
    </location>
</feature>
<feature type="transmembrane region" description="Helical" evidence="1">
    <location>
        <begin position="61"/>
        <end position="80"/>
    </location>
</feature>
<keyword evidence="1" id="KW-1133">Transmembrane helix</keyword>
<proteinExistence type="predicted"/>
<dbReference type="AlphaFoldDB" id="A0A2M7W747"/>
<sequence>MRLPSAVETVLLILAVFFPFFWYNQSYMSKFSLQLAALLVLIFVFHNQLTKKKQNSDPVQMYQNIINISIVTILTIILILSTGGAGSMLFWLLNFLLFFVAVFFRPGAGLTLSLAVGTAFLLNEPQLSTGQIFNLVSLLLMAPLASFFSTQYRRLIMAKKEIEVLSNQANSLEQSTLIWLALDFRRQIEKAIDLLSQISVPYHQRDRLNELYQDIKALWHSGQELERKIDELND</sequence>
<dbReference type="Proteomes" id="UP000228627">
    <property type="component" value="Unassembled WGS sequence"/>
</dbReference>
<name>A0A2M7W747_9BACT</name>
<protein>
    <submittedName>
        <fullName evidence="2">Uncharacterized protein</fullName>
    </submittedName>
</protein>
<evidence type="ECO:0000313" key="2">
    <source>
        <dbReference type="EMBL" id="PJA22599.1"/>
    </source>
</evidence>
<gene>
    <name evidence="2" type="ORF">COX59_02575</name>
</gene>
<evidence type="ECO:0000256" key="1">
    <source>
        <dbReference type="SAM" id="Phobius"/>
    </source>
</evidence>